<evidence type="ECO:0000256" key="7">
    <source>
        <dbReference type="SAM" id="Coils"/>
    </source>
</evidence>
<name>A0A913WW17_EXADI</name>
<reference evidence="10" key="1">
    <citation type="submission" date="2022-11" db="UniProtKB">
        <authorList>
            <consortium name="EnsemblMetazoa"/>
        </authorList>
    </citation>
    <scope>IDENTIFICATION</scope>
</reference>
<dbReference type="InterPro" id="IPR046347">
    <property type="entry name" value="bZIP_sf"/>
</dbReference>
<feature type="compositionally biased region" description="Basic and acidic residues" evidence="8">
    <location>
        <begin position="175"/>
        <end position="194"/>
    </location>
</feature>
<organism evidence="10 11">
    <name type="scientific">Exaiptasia diaphana</name>
    <name type="common">Tropical sea anemone</name>
    <name type="synonym">Aiptasia pulchella</name>
    <dbReference type="NCBI Taxonomy" id="2652724"/>
    <lineage>
        <taxon>Eukaryota</taxon>
        <taxon>Metazoa</taxon>
        <taxon>Cnidaria</taxon>
        <taxon>Anthozoa</taxon>
        <taxon>Hexacorallia</taxon>
        <taxon>Actiniaria</taxon>
        <taxon>Aiptasiidae</taxon>
        <taxon>Exaiptasia</taxon>
    </lineage>
</organism>
<dbReference type="Proteomes" id="UP000887567">
    <property type="component" value="Unplaced"/>
</dbReference>
<evidence type="ECO:0000256" key="4">
    <source>
        <dbReference type="ARBA" id="ARBA00023125"/>
    </source>
</evidence>
<comment type="similarity">
    <text evidence="2">Belongs to the bZIP family. NFIL3 subfamily.</text>
</comment>
<dbReference type="PROSITE" id="PS50217">
    <property type="entry name" value="BZIP"/>
    <property type="match status" value="1"/>
</dbReference>
<feature type="region of interest" description="Disordered" evidence="8">
    <location>
        <begin position="162"/>
        <end position="197"/>
    </location>
</feature>
<dbReference type="InterPro" id="IPR004827">
    <property type="entry name" value="bZIP"/>
</dbReference>
<sequence>MSLCKPSNKDYMDIDEFLSSRDLCGDLATLTEADVDFTNLTDPVDFSLSAEQLHEYTANQLDIEEQVESVASPVSSDEGRGKSISSDTGSSFSFSERSIDGEFPQTRSRKSCDKSVTSESEDSSKARTSTWKVSSCPEKQCLATSVEIEGVAYTYNLIPTSKSRKPRRRSVPGSMKDEKYWDRRSKNNEAAKRSRDLRRKKEMLVASKAADLEMENEELRAEVQFLKERVKVLNKRLQEKTT</sequence>
<comment type="subcellular location">
    <subcellularLocation>
        <location evidence="1">Nucleus</location>
    </subcellularLocation>
</comment>
<dbReference type="EnsemblMetazoa" id="XM_021039333.2">
    <property type="protein sequence ID" value="XP_020894992.1"/>
    <property type="gene ID" value="LOC110233997"/>
</dbReference>
<dbReference type="SMART" id="SM00338">
    <property type="entry name" value="BRLZ"/>
    <property type="match status" value="1"/>
</dbReference>
<dbReference type="FunFam" id="1.20.5.170:FF:000025">
    <property type="entry name" value="nuclear factor interleukin-3-regulated protein-like"/>
    <property type="match status" value="1"/>
</dbReference>
<dbReference type="RefSeq" id="XP_020894992.1">
    <property type="nucleotide sequence ID" value="XM_021039333.2"/>
</dbReference>
<dbReference type="Pfam" id="PF07716">
    <property type="entry name" value="bZIP_2"/>
    <property type="match status" value="1"/>
</dbReference>
<evidence type="ECO:0000256" key="8">
    <source>
        <dbReference type="SAM" id="MobiDB-lite"/>
    </source>
</evidence>
<dbReference type="Gene3D" id="1.20.5.170">
    <property type="match status" value="1"/>
</dbReference>
<evidence type="ECO:0000313" key="10">
    <source>
        <dbReference type="EnsemblMetazoa" id="XP_020894992.1"/>
    </source>
</evidence>
<dbReference type="OMA" id="HEYTANQ"/>
<feature type="domain" description="BZIP" evidence="9">
    <location>
        <begin position="177"/>
        <end position="240"/>
    </location>
</feature>
<keyword evidence="7" id="KW-0175">Coiled coil</keyword>
<evidence type="ECO:0000256" key="1">
    <source>
        <dbReference type="ARBA" id="ARBA00004123"/>
    </source>
</evidence>
<keyword evidence="6" id="KW-0539">Nucleus</keyword>
<evidence type="ECO:0000256" key="2">
    <source>
        <dbReference type="ARBA" id="ARBA00006079"/>
    </source>
</evidence>
<feature type="region of interest" description="Disordered" evidence="8">
    <location>
        <begin position="68"/>
        <end position="130"/>
    </location>
</feature>
<dbReference type="SUPFAM" id="SSF57959">
    <property type="entry name" value="Leucine zipper domain"/>
    <property type="match status" value="1"/>
</dbReference>
<evidence type="ECO:0000256" key="5">
    <source>
        <dbReference type="ARBA" id="ARBA00023163"/>
    </source>
</evidence>
<accession>A0A913WW17</accession>
<feature type="coiled-coil region" evidence="7">
    <location>
        <begin position="209"/>
        <end position="236"/>
    </location>
</feature>
<dbReference type="InterPro" id="IPR040223">
    <property type="entry name" value="PAR_bZIP"/>
</dbReference>
<dbReference type="GeneID" id="110233997"/>
<dbReference type="GO" id="GO:0005634">
    <property type="term" value="C:nucleus"/>
    <property type="evidence" value="ECO:0007669"/>
    <property type="project" value="UniProtKB-SubCell"/>
</dbReference>
<evidence type="ECO:0000256" key="3">
    <source>
        <dbReference type="ARBA" id="ARBA00023015"/>
    </source>
</evidence>
<keyword evidence="3" id="KW-0805">Transcription regulation</keyword>
<dbReference type="GO" id="GO:0000978">
    <property type="term" value="F:RNA polymerase II cis-regulatory region sequence-specific DNA binding"/>
    <property type="evidence" value="ECO:0007669"/>
    <property type="project" value="TreeGrafter"/>
</dbReference>
<evidence type="ECO:0000256" key="6">
    <source>
        <dbReference type="ARBA" id="ARBA00023242"/>
    </source>
</evidence>
<proteinExistence type="inferred from homology"/>
<feature type="compositionally biased region" description="Low complexity" evidence="8">
    <location>
        <begin position="83"/>
        <end position="96"/>
    </location>
</feature>
<keyword evidence="5" id="KW-0804">Transcription</keyword>
<dbReference type="KEGG" id="epa:110233997"/>
<dbReference type="OrthoDB" id="5975798at2759"/>
<dbReference type="PANTHER" id="PTHR11988">
    <property type="entry name" value="THYROTROPH EMBRYONIC FACTOR RELATED"/>
    <property type="match status" value="1"/>
</dbReference>
<keyword evidence="4" id="KW-0238">DNA-binding</keyword>
<dbReference type="CDD" id="cd14695">
    <property type="entry name" value="bZIP_HLF"/>
    <property type="match status" value="1"/>
</dbReference>
<dbReference type="GO" id="GO:0000981">
    <property type="term" value="F:DNA-binding transcription factor activity, RNA polymerase II-specific"/>
    <property type="evidence" value="ECO:0007669"/>
    <property type="project" value="TreeGrafter"/>
</dbReference>
<dbReference type="PANTHER" id="PTHR11988:SF27">
    <property type="entry name" value="GH27708P"/>
    <property type="match status" value="1"/>
</dbReference>
<evidence type="ECO:0000313" key="11">
    <source>
        <dbReference type="Proteomes" id="UP000887567"/>
    </source>
</evidence>
<protein>
    <recommendedName>
        <fullName evidence="9">BZIP domain-containing protein</fullName>
    </recommendedName>
</protein>
<evidence type="ECO:0000259" key="9">
    <source>
        <dbReference type="PROSITE" id="PS50217"/>
    </source>
</evidence>
<keyword evidence="11" id="KW-1185">Reference proteome</keyword>
<dbReference type="AlphaFoldDB" id="A0A913WW17"/>